<comment type="caution">
    <text evidence="7">The sequence shown here is derived from an EMBL/GenBank/DDBJ whole genome shotgun (WGS) entry which is preliminary data.</text>
</comment>
<dbReference type="GO" id="GO:0061579">
    <property type="term" value="F:N-acyl homoserine lactone synthase activity"/>
    <property type="evidence" value="ECO:0007669"/>
    <property type="project" value="UniProtKB-UniRule"/>
</dbReference>
<evidence type="ECO:0000313" key="8">
    <source>
        <dbReference type="Proteomes" id="UP001055247"/>
    </source>
</evidence>
<organism evidence="7 8">
    <name type="scientific">Methylobacterium hispanicum</name>
    <dbReference type="NCBI Taxonomy" id="270350"/>
    <lineage>
        <taxon>Bacteria</taxon>
        <taxon>Pseudomonadati</taxon>
        <taxon>Pseudomonadota</taxon>
        <taxon>Alphaproteobacteria</taxon>
        <taxon>Hyphomicrobiales</taxon>
        <taxon>Methylobacteriaceae</taxon>
        <taxon>Methylobacterium</taxon>
    </lineage>
</organism>
<dbReference type="GO" id="GO:0007165">
    <property type="term" value="P:signal transduction"/>
    <property type="evidence" value="ECO:0007669"/>
    <property type="project" value="TreeGrafter"/>
</dbReference>
<dbReference type="Proteomes" id="UP001055247">
    <property type="component" value="Unassembled WGS sequence"/>
</dbReference>
<keyword evidence="3 6" id="KW-0949">S-adenosyl-L-methionine</keyword>
<dbReference type="PANTHER" id="PTHR39322:SF1">
    <property type="entry name" value="ISOVALERYL-HOMOSERINE LACTONE SYNTHASE"/>
    <property type="match status" value="1"/>
</dbReference>
<evidence type="ECO:0000256" key="5">
    <source>
        <dbReference type="PROSITE-ProRule" id="PRU00533"/>
    </source>
</evidence>
<keyword evidence="1 5" id="KW-0673">Quorum sensing</keyword>
<dbReference type="InterPro" id="IPR016181">
    <property type="entry name" value="Acyl_CoA_acyltransferase"/>
</dbReference>
<dbReference type="Gene3D" id="3.40.630.30">
    <property type="match status" value="1"/>
</dbReference>
<gene>
    <name evidence="7" type="primary">bjaI_1</name>
    <name evidence="7" type="ORF">BHAOGJBA_2900</name>
</gene>
<evidence type="ECO:0000256" key="3">
    <source>
        <dbReference type="ARBA" id="ARBA00022691"/>
    </source>
</evidence>
<dbReference type="SUPFAM" id="SSF55729">
    <property type="entry name" value="Acyl-CoA N-acyltransferases (Nat)"/>
    <property type="match status" value="1"/>
</dbReference>
<dbReference type="EMBL" id="BPQO01000011">
    <property type="protein sequence ID" value="GJD89373.1"/>
    <property type="molecule type" value="Genomic_DNA"/>
</dbReference>
<accession>A0AAV4ZNB8</accession>
<dbReference type="RefSeq" id="WP_238230197.1">
    <property type="nucleotide sequence ID" value="NZ_BPQO01000011.1"/>
</dbReference>
<sequence length="206" mass="23373">MTDIHVITNANRTRYADLIELHHRVRHDIFVGEKGWEALRKPDGRDVDAYDDEHAVYLLAVDGSKLVGGQRLYPTTRPHMISEVFPHLVHVSRGIPSGPDVREWTRYFVVKERRYGRTDCRLLAAMQQYCLDEGIETVTAVAETWWLPRVHSVGFTTKPLGLPQMIEGQPTIAVKVPISEDSLASVRRHAGLRGHAILPRHFARAA</sequence>
<keyword evidence="4 5" id="KW-0071">Autoinducer synthesis</keyword>
<protein>
    <recommendedName>
        <fullName evidence="6">Acyl-homoserine-lactone synthase</fullName>
        <ecNumber evidence="6">2.3.1.184</ecNumber>
    </recommendedName>
    <alternativeName>
        <fullName evidence="6">Autoinducer synthesis protein</fullName>
    </alternativeName>
</protein>
<dbReference type="GO" id="GO:0009372">
    <property type="term" value="P:quorum sensing"/>
    <property type="evidence" value="ECO:0007669"/>
    <property type="project" value="UniProtKB-UniRule"/>
</dbReference>
<evidence type="ECO:0000256" key="1">
    <source>
        <dbReference type="ARBA" id="ARBA00022654"/>
    </source>
</evidence>
<evidence type="ECO:0000313" key="7">
    <source>
        <dbReference type="EMBL" id="GJD89373.1"/>
    </source>
</evidence>
<dbReference type="EC" id="2.3.1.184" evidence="6"/>
<evidence type="ECO:0000256" key="6">
    <source>
        <dbReference type="RuleBase" id="RU361135"/>
    </source>
</evidence>
<keyword evidence="8" id="KW-1185">Reference proteome</keyword>
<dbReference type="PROSITE" id="PS51187">
    <property type="entry name" value="AUTOINDUCER_SYNTH_2"/>
    <property type="match status" value="1"/>
</dbReference>
<dbReference type="Pfam" id="PF00765">
    <property type="entry name" value="Autoind_synth"/>
    <property type="match status" value="1"/>
</dbReference>
<name>A0AAV4ZNB8_9HYPH</name>
<comment type="similarity">
    <text evidence="5 6">Belongs to the autoinducer synthase family.</text>
</comment>
<proteinExistence type="inferred from homology"/>
<dbReference type="InterPro" id="IPR001690">
    <property type="entry name" value="Autoind_synthase"/>
</dbReference>
<reference evidence="7" key="1">
    <citation type="journal article" date="2016" name="Front. Microbiol.">
        <title>Genome Sequence of the Piezophilic, Mesophilic Sulfate-Reducing Bacterium Desulfovibrio indicus J2T.</title>
        <authorList>
            <person name="Cao J."/>
            <person name="Maignien L."/>
            <person name="Shao Z."/>
            <person name="Alain K."/>
            <person name="Jebbar M."/>
        </authorList>
    </citation>
    <scope>NUCLEOTIDE SEQUENCE</scope>
    <source>
        <strain evidence="7">DSM 16372</strain>
    </source>
</reference>
<dbReference type="PANTHER" id="PTHR39322">
    <property type="entry name" value="ACYL-HOMOSERINE-LACTONE SYNTHASE"/>
    <property type="match status" value="1"/>
</dbReference>
<evidence type="ECO:0000256" key="4">
    <source>
        <dbReference type="ARBA" id="ARBA00022929"/>
    </source>
</evidence>
<comment type="catalytic activity">
    <reaction evidence="6">
        <text>a fatty acyl-[ACP] + S-adenosyl-L-methionine = an N-acyl-L-homoserine lactone + S-methyl-5'-thioadenosine + holo-[ACP] + H(+)</text>
        <dbReference type="Rhea" id="RHEA:10096"/>
        <dbReference type="Rhea" id="RHEA-COMP:9685"/>
        <dbReference type="Rhea" id="RHEA-COMP:14125"/>
        <dbReference type="ChEBI" id="CHEBI:15378"/>
        <dbReference type="ChEBI" id="CHEBI:17509"/>
        <dbReference type="ChEBI" id="CHEBI:55474"/>
        <dbReference type="ChEBI" id="CHEBI:59789"/>
        <dbReference type="ChEBI" id="CHEBI:64479"/>
        <dbReference type="ChEBI" id="CHEBI:138651"/>
        <dbReference type="EC" id="2.3.1.184"/>
    </reaction>
</comment>
<dbReference type="PRINTS" id="PR01549">
    <property type="entry name" value="AUTOINDCRSYN"/>
</dbReference>
<dbReference type="AlphaFoldDB" id="A0AAV4ZNB8"/>
<reference evidence="7" key="2">
    <citation type="submission" date="2021-08" db="EMBL/GenBank/DDBJ databases">
        <authorList>
            <person name="Tani A."/>
            <person name="Ola A."/>
            <person name="Ogura Y."/>
            <person name="Katsura K."/>
            <person name="Hayashi T."/>
        </authorList>
    </citation>
    <scope>NUCLEOTIDE SEQUENCE</scope>
    <source>
        <strain evidence="7">DSM 16372</strain>
    </source>
</reference>
<keyword evidence="2 6" id="KW-0808">Transferase</keyword>
<evidence type="ECO:0000256" key="2">
    <source>
        <dbReference type="ARBA" id="ARBA00022679"/>
    </source>
</evidence>